<organism evidence="2 3">
    <name type="scientific">Deinandra increscens subsp. villosa</name>
    <dbReference type="NCBI Taxonomy" id="3103831"/>
    <lineage>
        <taxon>Eukaryota</taxon>
        <taxon>Viridiplantae</taxon>
        <taxon>Streptophyta</taxon>
        <taxon>Embryophyta</taxon>
        <taxon>Tracheophyta</taxon>
        <taxon>Spermatophyta</taxon>
        <taxon>Magnoliopsida</taxon>
        <taxon>eudicotyledons</taxon>
        <taxon>Gunneridae</taxon>
        <taxon>Pentapetalae</taxon>
        <taxon>asterids</taxon>
        <taxon>campanulids</taxon>
        <taxon>Asterales</taxon>
        <taxon>Asteraceae</taxon>
        <taxon>Asteroideae</taxon>
        <taxon>Heliantheae alliance</taxon>
        <taxon>Madieae</taxon>
        <taxon>Madiinae</taxon>
        <taxon>Deinandra</taxon>
    </lineage>
</organism>
<protein>
    <recommendedName>
        <fullName evidence="4">ARM repeat superfamily protein</fullName>
    </recommendedName>
</protein>
<dbReference type="InterPro" id="IPR018870">
    <property type="entry name" value="Tti2"/>
</dbReference>
<dbReference type="Pfam" id="PF10521">
    <property type="entry name" value="Tti2"/>
    <property type="match status" value="1"/>
</dbReference>
<name>A0AAP0DHV3_9ASTR</name>
<evidence type="ECO:0000313" key="3">
    <source>
        <dbReference type="Proteomes" id="UP001408789"/>
    </source>
</evidence>
<dbReference type="EMBL" id="JBCNJP010000007">
    <property type="protein sequence ID" value="KAK9075430.1"/>
    <property type="molecule type" value="Genomic_DNA"/>
</dbReference>
<evidence type="ECO:0000256" key="1">
    <source>
        <dbReference type="ARBA" id="ARBA00034736"/>
    </source>
</evidence>
<evidence type="ECO:0008006" key="4">
    <source>
        <dbReference type="Google" id="ProtNLM"/>
    </source>
</evidence>
<comment type="similarity">
    <text evidence="1">Belongs to the TTI2 family.</text>
</comment>
<sequence>MANSTPDLHNTLILLSEPIRESLSTVSSDDVSLKSLLQSLLPAPKETDFQSLLTNFSLLCAALAASQTSTFDQLSSIPPRLSTAADSAFRQLQKAFPDHQNKDLLAELMPRVLPQLKSSINESSIDKQDADGDVASAASARVPVAHAIVAAYQFKWFVTQIDLQLLGKLCWLIIPCALTALDHWSPEVKGQGMMVMVHLAKHVSGGEFSVYEDVMLDACCQNIASSDEIWEHVVEMSVLLVTCTQQNNPRSSWFEKVLNEMLSHLWRQPRSKERRIAWLTHIEPLFSGMGIVLLGHFRRLLPLFFKWMHADDDATVLLVLDRVKTVIKFTWIRYSQYYDKLVDELVILYKDASLKVERESIRARILEILILLQQCQGQQFEAAWIKHKHDPNLSTLCPSLTCCSS</sequence>
<dbReference type="PANTHER" id="PTHR14873:SF1">
    <property type="entry name" value="OS06G0694100 PROTEIN"/>
    <property type="match status" value="1"/>
</dbReference>
<proteinExistence type="inferred from homology"/>
<evidence type="ECO:0000313" key="2">
    <source>
        <dbReference type="EMBL" id="KAK9075430.1"/>
    </source>
</evidence>
<comment type="caution">
    <text evidence="2">The sequence shown here is derived from an EMBL/GenBank/DDBJ whole genome shotgun (WGS) entry which is preliminary data.</text>
</comment>
<reference evidence="2 3" key="1">
    <citation type="submission" date="2024-04" db="EMBL/GenBank/DDBJ databases">
        <title>The reference genome of an endangered Asteraceae, Deinandra increscens subsp. villosa, native to the Central Coast of California.</title>
        <authorList>
            <person name="Guilliams M."/>
            <person name="Hasenstab-Lehman K."/>
            <person name="Meyer R."/>
            <person name="Mcevoy S."/>
        </authorList>
    </citation>
    <scope>NUCLEOTIDE SEQUENCE [LARGE SCALE GENOMIC DNA]</scope>
    <source>
        <tissue evidence="2">Leaf</tissue>
    </source>
</reference>
<dbReference type="GO" id="GO:0110078">
    <property type="term" value="C:TTT Hsp90 cochaperone complex"/>
    <property type="evidence" value="ECO:0007669"/>
    <property type="project" value="InterPro"/>
</dbReference>
<dbReference type="PANTHER" id="PTHR14873">
    <property type="entry name" value="OS06G0694100 PROTEIN"/>
    <property type="match status" value="1"/>
</dbReference>
<dbReference type="AlphaFoldDB" id="A0AAP0DHV3"/>
<dbReference type="SUPFAM" id="SSF48371">
    <property type="entry name" value="ARM repeat"/>
    <property type="match status" value="1"/>
</dbReference>
<gene>
    <name evidence="2" type="ORF">SSX86_003753</name>
</gene>
<keyword evidence="3" id="KW-1185">Reference proteome</keyword>
<dbReference type="InterPro" id="IPR016024">
    <property type="entry name" value="ARM-type_fold"/>
</dbReference>
<accession>A0AAP0DHV3</accession>
<dbReference type="Proteomes" id="UP001408789">
    <property type="component" value="Unassembled WGS sequence"/>
</dbReference>